<keyword evidence="1" id="KW-0378">Hydrolase</keyword>
<dbReference type="InterPro" id="IPR036412">
    <property type="entry name" value="HAD-like_sf"/>
</dbReference>
<dbReference type="NCBIfam" id="TIGR01484">
    <property type="entry name" value="HAD-SF-IIB"/>
    <property type="match status" value="1"/>
</dbReference>
<dbReference type="Gene3D" id="3.40.50.1000">
    <property type="entry name" value="HAD superfamily/HAD-like"/>
    <property type="match status" value="1"/>
</dbReference>
<evidence type="ECO:0000313" key="2">
    <source>
        <dbReference type="Proteomes" id="UP000320055"/>
    </source>
</evidence>
<proteinExistence type="predicted"/>
<evidence type="ECO:0000313" key="1">
    <source>
        <dbReference type="EMBL" id="VEP13951.1"/>
    </source>
</evidence>
<dbReference type="GO" id="GO:0005829">
    <property type="term" value="C:cytosol"/>
    <property type="evidence" value="ECO:0007669"/>
    <property type="project" value="TreeGrafter"/>
</dbReference>
<dbReference type="PANTHER" id="PTHR10000">
    <property type="entry name" value="PHOSPHOSERINE PHOSPHATASE"/>
    <property type="match status" value="1"/>
</dbReference>
<dbReference type="GO" id="GO:0016791">
    <property type="term" value="F:phosphatase activity"/>
    <property type="evidence" value="ECO:0007669"/>
    <property type="project" value="UniProtKB-ARBA"/>
</dbReference>
<accession>A0A563VRB7</accession>
<dbReference type="EMBL" id="CAACVJ010000146">
    <property type="protein sequence ID" value="VEP13951.1"/>
    <property type="molecule type" value="Genomic_DNA"/>
</dbReference>
<organism evidence="1 2">
    <name type="scientific">Hyella patelloides LEGE 07179</name>
    <dbReference type="NCBI Taxonomy" id="945734"/>
    <lineage>
        <taxon>Bacteria</taxon>
        <taxon>Bacillati</taxon>
        <taxon>Cyanobacteriota</taxon>
        <taxon>Cyanophyceae</taxon>
        <taxon>Pleurocapsales</taxon>
        <taxon>Hyellaceae</taxon>
        <taxon>Hyella</taxon>
    </lineage>
</organism>
<name>A0A563VRB7_9CYAN</name>
<protein>
    <submittedName>
        <fullName evidence="1">Putative HAD superfamily hydrolase</fullName>
    </submittedName>
</protein>
<reference evidence="1 2" key="1">
    <citation type="submission" date="2019-01" db="EMBL/GenBank/DDBJ databases">
        <authorList>
            <person name="Brito A."/>
        </authorList>
    </citation>
    <scope>NUCLEOTIDE SEQUENCE [LARGE SCALE GENOMIC DNA]</scope>
    <source>
        <strain evidence="1">1</strain>
    </source>
</reference>
<dbReference type="PANTHER" id="PTHR10000:SF8">
    <property type="entry name" value="HAD SUPERFAMILY HYDROLASE-LIKE, TYPE 3"/>
    <property type="match status" value="1"/>
</dbReference>
<dbReference type="Pfam" id="PF08282">
    <property type="entry name" value="Hydrolase_3"/>
    <property type="match status" value="2"/>
</dbReference>
<dbReference type="GO" id="GO:0000287">
    <property type="term" value="F:magnesium ion binding"/>
    <property type="evidence" value="ECO:0007669"/>
    <property type="project" value="TreeGrafter"/>
</dbReference>
<dbReference type="RefSeq" id="WP_144864754.1">
    <property type="nucleotide sequence ID" value="NZ_LR213784.1"/>
</dbReference>
<dbReference type="Gene3D" id="3.90.1070.10">
    <property type="match status" value="1"/>
</dbReference>
<dbReference type="SUPFAM" id="SSF56784">
    <property type="entry name" value="HAD-like"/>
    <property type="match status" value="1"/>
</dbReference>
<gene>
    <name evidence="1" type="ORF">H1P_230015</name>
</gene>
<dbReference type="InterPro" id="IPR023214">
    <property type="entry name" value="HAD_sf"/>
</dbReference>
<sequence>MLYQALATDYDGTIATEGQVDETTITALKRWQKTGRKLILVTGRRLDNLYTVFPQAKSFDCIVAENGALLSFPSTGETTLLGESPSESLIKALQQRQVEPLSVGQGIISTRIPHDTTVLEVIKELGLAWLISYNKGAVMLLPEGVDKDSGLRIALERMNLSPDEVVAVGDGENDLPLLNLCGLSVSVKNALPVLKDCSDWVMTKNRGEGVVELIDKLFQ</sequence>
<dbReference type="AlphaFoldDB" id="A0A563VRB7"/>
<dbReference type="Proteomes" id="UP000320055">
    <property type="component" value="Unassembled WGS sequence"/>
</dbReference>
<dbReference type="OrthoDB" id="9768060at2"/>
<keyword evidence="2" id="KW-1185">Reference proteome</keyword>
<dbReference type="InterPro" id="IPR006379">
    <property type="entry name" value="HAD-SF_hydro_IIB"/>
</dbReference>